<evidence type="ECO:0000313" key="3">
    <source>
        <dbReference type="Proteomes" id="UP000624244"/>
    </source>
</evidence>
<dbReference type="AlphaFoldDB" id="A0A8H5Z7D7"/>
<sequence length="68" mass="7362">MVFVGMSLAGAAAFWQWWPGTKGLSLEKVSEVFHDEVAAILESEEQVVTNGPQVVGVKKAEVDSVMIQ</sequence>
<comment type="caution">
    <text evidence="2">The sequence shown here is derived from an EMBL/GenBank/DDBJ whole genome shotgun (WGS) entry which is preliminary data.</text>
</comment>
<evidence type="ECO:0000256" key="1">
    <source>
        <dbReference type="SAM" id="SignalP"/>
    </source>
</evidence>
<feature type="signal peptide" evidence="1">
    <location>
        <begin position="1"/>
        <end position="23"/>
    </location>
</feature>
<dbReference type="EMBL" id="WNKQ01000029">
    <property type="protein sequence ID" value="KAF5844135.1"/>
    <property type="molecule type" value="Genomic_DNA"/>
</dbReference>
<proteinExistence type="predicted"/>
<reference evidence="2" key="1">
    <citation type="submission" date="2019-11" db="EMBL/GenBank/DDBJ databases">
        <title>Bipolaris sorokiniana Genome sequencing.</title>
        <authorList>
            <person name="Wang H."/>
        </authorList>
    </citation>
    <scope>NUCLEOTIDE SEQUENCE</scope>
</reference>
<dbReference type="Proteomes" id="UP000624244">
    <property type="component" value="Unassembled WGS sequence"/>
</dbReference>
<keyword evidence="1" id="KW-0732">Signal</keyword>
<organism evidence="2 3">
    <name type="scientific">Cochliobolus sativus</name>
    <name type="common">Common root rot and spot blotch fungus</name>
    <name type="synonym">Bipolaris sorokiniana</name>
    <dbReference type="NCBI Taxonomy" id="45130"/>
    <lineage>
        <taxon>Eukaryota</taxon>
        <taxon>Fungi</taxon>
        <taxon>Dikarya</taxon>
        <taxon>Ascomycota</taxon>
        <taxon>Pezizomycotina</taxon>
        <taxon>Dothideomycetes</taxon>
        <taxon>Pleosporomycetidae</taxon>
        <taxon>Pleosporales</taxon>
        <taxon>Pleosporineae</taxon>
        <taxon>Pleosporaceae</taxon>
        <taxon>Bipolaris</taxon>
    </lineage>
</organism>
<evidence type="ECO:0000313" key="2">
    <source>
        <dbReference type="EMBL" id="KAF5844135.1"/>
    </source>
</evidence>
<gene>
    <name evidence="2" type="ORF">GGP41_001053</name>
</gene>
<feature type="chain" id="PRO_5034748765" evidence="1">
    <location>
        <begin position="24"/>
        <end position="68"/>
    </location>
</feature>
<accession>A0A8H5Z7D7</accession>
<protein>
    <submittedName>
        <fullName evidence="2">Uncharacterized protein</fullName>
    </submittedName>
</protein>
<name>A0A8H5Z7D7_COCSA</name>